<feature type="domain" description="CusB-like beta-barrel" evidence="8">
    <location>
        <begin position="209"/>
        <end position="279"/>
    </location>
</feature>
<feature type="coiled-coil region" evidence="4">
    <location>
        <begin position="88"/>
        <end position="115"/>
    </location>
</feature>
<evidence type="ECO:0000259" key="9">
    <source>
        <dbReference type="Pfam" id="PF25967"/>
    </source>
</evidence>
<feature type="signal peptide" evidence="5">
    <location>
        <begin position="1"/>
        <end position="22"/>
    </location>
</feature>
<dbReference type="EMBL" id="JBHUJD010000010">
    <property type="protein sequence ID" value="MFD2310691.1"/>
    <property type="molecule type" value="Genomic_DNA"/>
</dbReference>
<dbReference type="Gene3D" id="1.10.287.470">
    <property type="entry name" value="Helix hairpin bin"/>
    <property type="match status" value="1"/>
</dbReference>
<feature type="domain" description="Multidrug resistance protein MdtA-like C-terminal permuted SH3" evidence="9">
    <location>
        <begin position="288"/>
        <end position="348"/>
    </location>
</feature>
<evidence type="ECO:0000256" key="4">
    <source>
        <dbReference type="SAM" id="Coils"/>
    </source>
</evidence>
<dbReference type="Proteomes" id="UP001597425">
    <property type="component" value="Unassembled WGS sequence"/>
</dbReference>
<reference evidence="11" key="1">
    <citation type="journal article" date="2019" name="Int. J. Syst. Evol. Microbiol.">
        <title>The Global Catalogue of Microorganisms (GCM) 10K type strain sequencing project: providing services to taxonomists for standard genome sequencing and annotation.</title>
        <authorList>
            <consortium name="The Broad Institute Genomics Platform"/>
            <consortium name="The Broad Institute Genome Sequencing Center for Infectious Disease"/>
            <person name="Wu L."/>
            <person name="Ma J."/>
        </authorList>
    </citation>
    <scope>NUCLEOTIDE SEQUENCE [LARGE SCALE GENOMIC DNA]</scope>
    <source>
        <strain evidence="11">KCTC 12848</strain>
    </source>
</reference>
<dbReference type="Gene3D" id="2.40.30.170">
    <property type="match status" value="1"/>
</dbReference>
<evidence type="ECO:0000313" key="11">
    <source>
        <dbReference type="Proteomes" id="UP001597425"/>
    </source>
</evidence>
<feature type="domain" description="Multidrug resistance protein MdtA-like alpha-helical hairpin" evidence="6">
    <location>
        <begin position="101"/>
        <end position="165"/>
    </location>
</feature>
<dbReference type="InterPro" id="IPR006143">
    <property type="entry name" value="RND_pump_MFP"/>
</dbReference>
<dbReference type="PANTHER" id="PTHR30469:SF15">
    <property type="entry name" value="HLYD FAMILY OF SECRETION PROTEINS"/>
    <property type="match status" value="1"/>
</dbReference>
<name>A0ABW5EAY2_9GAMM</name>
<gene>
    <name evidence="10" type="ORF">ACFSKX_09720</name>
</gene>
<feature type="chain" id="PRO_5045497972" evidence="5">
    <location>
        <begin position="23"/>
        <end position="376"/>
    </location>
</feature>
<organism evidence="10 11">
    <name type="scientific">Microbulbifer halophilus</name>
    <dbReference type="NCBI Taxonomy" id="453963"/>
    <lineage>
        <taxon>Bacteria</taxon>
        <taxon>Pseudomonadati</taxon>
        <taxon>Pseudomonadota</taxon>
        <taxon>Gammaproteobacteria</taxon>
        <taxon>Cellvibrionales</taxon>
        <taxon>Microbulbiferaceae</taxon>
        <taxon>Microbulbifer</taxon>
    </lineage>
</organism>
<evidence type="ECO:0000256" key="5">
    <source>
        <dbReference type="SAM" id="SignalP"/>
    </source>
</evidence>
<keyword evidence="11" id="KW-1185">Reference proteome</keyword>
<dbReference type="Gene3D" id="2.40.420.20">
    <property type="match status" value="1"/>
</dbReference>
<comment type="subcellular location">
    <subcellularLocation>
        <location evidence="1">Cell envelope</location>
    </subcellularLocation>
</comment>
<dbReference type="Pfam" id="PF25876">
    <property type="entry name" value="HH_MFP_RND"/>
    <property type="match status" value="1"/>
</dbReference>
<accession>A0ABW5EAY2</accession>
<dbReference type="Gene3D" id="2.40.50.100">
    <property type="match status" value="1"/>
</dbReference>
<dbReference type="InterPro" id="IPR058792">
    <property type="entry name" value="Beta-barrel_RND_2"/>
</dbReference>
<dbReference type="InterPro" id="IPR058627">
    <property type="entry name" value="MdtA-like_C"/>
</dbReference>
<dbReference type="SUPFAM" id="SSF111369">
    <property type="entry name" value="HlyD-like secretion proteins"/>
    <property type="match status" value="1"/>
</dbReference>
<dbReference type="PROSITE" id="PS51257">
    <property type="entry name" value="PROKAR_LIPOPROTEIN"/>
    <property type="match status" value="1"/>
</dbReference>
<keyword evidence="4" id="KW-0175">Coiled coil</keyword>
<dbReference type="InterPro" id="IPR058625">
    <property type="entry name" value="MdtA-like_BSH"/>
</dbReference>
<comment type="caution">
    <text evidence="10">The sequence shown here is derived from an EMBL/GenBank/DDBJ whole genome shotgun (WGS) entry which is preliminary data.</text>
</comment>
<sequence>MARSLTLTGAVAAALPLCLALAACSQKEADTAEQPRPAIVVQPQPAGVHRQVYPGEVHARYEPDLAFRIGGKISRRLVQEGDRVQRGAPLAELNADDLQLELDSARAQLDSAQSDHHLADSELERHRSLLERQLISQSQFDTVQSRFDASAAQLKRARANLEVARNRAGYAVLKAPRDGVIARRRAEAGQVVSAGQTVFTLAADGEREVRIDLPEQEIERFSVGQTVTLELWSRPGEPFRGQIRELSPAADPASRTYEARVAFDNGEVKAELGQSARVFTNTAERRHALSIPLAALTADDGEPFVWVLDPDNNTLHKTPVTAGAFGAERVPVLAGLEPHHWVVAAGTQLLRDGQRVRPVDRMNRPLEIGLSQTGQN</sequence>
<evidence type="ECO:0000256" key="3">
    <source>
        <dbReference type="ARBA" id="ARBA00022448"/>
    </source>
</evidence>
<dbReference type="Pfam" id="PF25917">
    <property type="entry name" value="BSH_RND"/>
    <property type="match status" value="1"/>
</dbReference>
<keyword evidence="3" id="KW-0813">Transport</keyword>
<keyword evidence="5" id="KW-0732">Signal</keyword>
<dbReference type="NCBIfam" id="TIGR01730">
    <property type="entry name" value="RND_mfp"/>
    <property type="match status" value="1"/>
</dbReference>
<dbReference type="Pfam" id="PF25967">
    <property type="entry name" value="RND-MFP_C"/>
    <property type="match status" value="1"/>
</dbReference>
<evidence type="ECO:0000259" key="6">
    <source>
        <dbReference type="Pfam" id="PF25876"/>
    </source>
</evidence>
<protein>
    <submittedName>
        <fullName evidence="10">Efflux RND transporter periplasmic adaptor subunit</fullName>
    </submittedName>
</protein>
<dbReference type="InterPro" id="IPR058624">
    <property type="entry name" value="MdtA-like_HH"/>
</dbReference>
<proteinExistence type="inferred from homology"/>
<comment type="similarity">
    <text evidence="2">Belongs to the membrane fusion protein (MFP) (TC 8.A.1) family.</text>
</comment>
<dbReference type="Pfam" id="PF25954">
    <property type="entry name" value="Beta-barrel_RND_2"/>
    <property type="match status" value="1"/>
</dbReference>
<feature type="domain" description="Multidrug resistance protein MdtA-like barrel-sandwich hybrid" evidence="7">
    <location>
        <begin position="68"/>
        <end position="199"/>
    </location>
</feature>
<evidence type="ECO:0000259" key="8">
    <source>
        <dbReference type="Pfam" id="PF25954"/>
    </source>
</evidence>
<evidence type="ECO:0000256" key="1">
    <source>
        <dbReference type="ARBA" id="ARBA00004196"/>
    </source>
</evidence>
<dbReference type="PANTHER" id="PTHR30469">
    <property type="entry name" value="MULTIDRUG RESISTANCE PROTEIN MDTA"/>
    <property type="match status" value="1"/>
</dbReference>
<evidence type="ECO:0000313" key="10">
    <source>
        <dbReference type="EMBL" id="MFD2310691.1"/>
    </source>
</evidence>
<evidence type="ECO:0000256" key="2">
    <source>
        <dbReference type="ARBA" id="ARBA00009477"/>
    </source>
</evidence>
<evidence type="ECO:0000259" key="7">
    <source>
        <dbReference type="Pfam" id="PF25917"/>
    </source>
</evidence>
<dbReference type="RefSeq" id="WP_265720771.1">
    <property type="nucleotide sequence ID" value="NZ_JAPIVK010000005.1"/>
</dbReference>